<organism evidence="1 2">
    <name type="scientific">Nocardia seriolae</name>
    <dbReference type="NCBI Taxonomy" id="37332"/>
    <lineage>
        <taxon>Bacteria</taxon>
        <taxon>Bacillati</taxon>
        <taxon>Actinomycetota</taxon>
        <taxon>Actinomycetes</taxon>
        <taxon>Mycobacteriales</taxon>
        <taxon>Nocardiaceae</taxon>
        <taxon>Nocardia</taxon>
    </lineage>
</organism>
<evidence type="ECO:0000313" key="1">
    <source>
        <dbReference type="EMBL" id="APB01138.1"/>
    </source>
</evidence>
<reference evidence="1 2" key="1">
    <citation type="submission" date="2016-10" db="EMBL/GenBank/DDBJ databases">
        <title>Genome sequence of Nocardia seriolae strain EM150506, isolated from Anguila japonica.</title>
        <authorList>
            <person name="Han H.-J."/>
        </authorList>
    </citation>
    <scope>NUCLEOTIDE SEQUENCE [LARGE SCALE GENOMIC DNA]</scope>
    <source>
        <strain evidence="1 2">EM150506</strain>
    </source>
</reference>
<protein>
    <submittedName>
        <fullName evidence="1">Uncharacterized protein</fullName>
    </submittedName>
</protein>
<sequence length="41" mass="4287">MLALDTPSLGLPGSTLPALAAFTINRHTIGYARMTVTAQQS</sequence>
<gene>
    <name evidence="1" type="ORF">NS506_07113</name>
</gene>
<dbReference type="RefSeq" id="WP_268931706.1">
    <property type="nucleotide sequence ID" value="NZ_AP017900.1"/>
</dbReference>
<evidence type="ECO:0000313" key="2">
    <source>
        <dbReference type="Proteomes" id="UP000180166"/>
    </source>
</evidence>
<proteinExistence type="predicted"/>
<accession>A0ABC8B4I5</accession>
<dbReference type="Proteomes" id="UP000180166">
    <property type="component" value="Chromosome"/>
</dbReference>
<dbReference type="KEGG" id="nsr:NS506_07113"/>
<dbReference type="EMBL" id="CP017839">
    <property type="protein sequence ID" value="APB01138.1"/>
    <property type="molecule type" value="Genomic_DNA"/>
</dbReference>
<name>A0ABC8B4I5_9NOCA</name>
<dbReference type="AlphaFoldDB" id="A0ABC8B4I5"/>